<dbReference type="AlphaFoldDB" id="A0A7J7V0D1"/>
<reference evidence="2 3" key="1">
    <citation type="journal article" date="2020" name="Nature">
        <title>Six reference-quality genomes reveal evolution of bat adaptations.</title>
        <authorList>
            <person name="Jebb D."/>
            <person name="Huang Z."/>
            <person name="Pippel M."/>
            <person name="Hughes G.M."/>
            <person name="Lavrichenko K."/>
            <person name="Devanna P."/>
            <person name="Winkler S."/>
            <person name="Jermiin L.S."/>
            <person name="Skirmuntt E.C."/>
            <person name="Katzourakis A."/>
            <person name="Burkitt-Gray L."/>
            <person name="Ray D.A."/>
            <person name="Sullivan K.A.M."/>
            <person name="Roscito J.G."/>
            <person name="Kirilenko B.M."/>
            <person name="Davalos L.M."/>
            <person name="Corthals A.P."/>
            <person name="Power M.L."/>
            <person name="Jones G."/>
            <person name="Ransome R.D."/>
            <person name="Dechmann D.K.N."/>
            <person name="Locatelli A.G."/>
            <person name="Puechmaille S.J."/>
            <person name="Fedrigo O."/>
            <person name="Jarvis E.D."/>
            <person name="Hiller M."/>
            <person name="Vernes S.C."/>
            <person name="Myers E.W."/>
            <person name="Teeling E.C."/>
        </authorList>
    </citation>
    <scope>NUCLEOTIDE SEQUENCE [LARGE SCALE GENOMIC DNA]</scope>
    <source>
        <strain evidence="2">MPipKuh1</strain>
        <tissue evidence="2">Flight muscle</tissue>
    </source>
</reference>
<feature type="compositionally biased region" description="Low complexity" evidence="1">
    <location>
        <begin position="19"/>
        <end position="41"/>
    </location>
</feature>
<evidence type="ECO:0000313" key="2">
    <source>
        <dbReference type="EMBL" id="KAF6318615.1"/>
    </source>
</evidence>
<dbReference type="EMBL" id="JACAGB010000017">
    <property type="protein sequence ID" value="KAF6318615.1"/>
    <property type="molecule type" value="Genomic_DNA"/>
</dbReference>
<evidence type="ECO:0000256" key="1">
    <source>
        <dbReference type="SAM" id="MobiDB-lite"/>
    </source>
</evidence>
<keyword evidence="3" id="KW-1185">Reference proteome</keyword>
<sequence>MPSCQAERFSRPGRRSLLQQASSQTPVSTQPPTTTPTPGSSEVSCKIRNISLGDPCSRGDGEKAYSSGNKSQECFQPEAHGRTALALGAQLRGSLGWLGMRLWRKGHALGWEDYGGTRGLAGHGCHGEMG</sequence>
<evidence type="ECO:0000313" key="3">
    <source>
        <dbReference type="Proteomes" id="UP000558488"/>
    </source>
</evidence>
<accession>A0A7J7V0D1</accession>
<organism evidence="2 3">
    <name type="scientific">Pipistrellus kuhlii</name>
    <name type="common">Kuhl's pipistrelle</name>
    <dbReference type="NCBI Taxonomy" id="59472"/>
    <lineage>
        <taxon>Eukaryota</taxon>
        <taxon>Metazoa</taxon>
        <taxon>Chordata</taxon>
        <taxon>Craniata</taxon>
        <taxon>Vertebrata</taxon>
        <taxon>Euteleostomi</taxon>
        <taxon>Mammalia</taxon>
        <taxon>Eutheria</taxon>
        <taxon>Laurasiatheria</taxon>
        <taxon>Chiroptera</taxon>
        <taxon>Yangochiroptera</taxon>
        <taxon>Vespertilionidae</taxon>
        <taxon>Pipistrellus</taxon>
    </lineage>
</organism>
<proteinExistence type="predicted"/>
<gene>
    <name evidence="2" type="ORF">mPipKuh1_008615</name>
</gene>
<feature type="region of interest" description="Disordered" evidence="1">
    <location>
        <begin position="54"/>
        <end position="73"/>
    </location>
</feature>
<dbReference type="Proteomes" id="UP000558488">
    <property type="component" value="Unassembled WGS sequence"/>
</dbReference>
<name>A0A7J7V0D1_PIPKU</name>
<comment type="caution">
    <text evidence="2">The sequence shown here is derived from an EMBL/GenBank/DDBJ whole genome shotgun (WGS) entry which is preliminary data.</text>
</comment>
<protein>
    <submittedName>
        <fullName evidence="2">Uncharacterized protein</fullName>
    </submittedName>
</protein>
<feature type="region of interest" description="Disordered" evidence="1">
    <location>
        <begin position="1"/>
        <end position="44"/>
    </location>
</feature>